<evidence type="ECO:0000313" key="3">
    <source>
        <dbReference type="Proteomes" id="UP000177932"/>
    </source>
</evidence>
<dbReference type="InterPro" id="IPR036390">
    <property type="entry name" value="WH_DNA-bd_sf"/>
</dbReference>
<protein>
    <submittedName>
        <fullName evidence="2">Uncharacterized protein</fullName>
    </submittedName>
</protein>
<dbReference type="STRING" id="1802158.A2827_02335"/>
<dbReference type="Proteomes" id="UP000177932">
    <property type="component" value="Unassembled WGS sequence"/>
</dbReference>
<name>A0A1G2H6Y8_9BACT</name>
<accession>A0A1G2H6Y8</accession>
<dbReference type="InterPro" id="IPR036388">
    <property type="entry name" value="WH-like_DNA-bd_sf"/>
</dbReference>
<feature type="compositionally biased region" description="Basic and acidic residues" evidence="1">
    <location>
        <begin position="34"/>
        <end position="43"/>
    </location>
</feature>
<reference evidence="2 3" key="1">
    <citation type="journal article" date="2016" name="Nat. Commun.">
        <title>Thousands of microbial genomes shed light on interconnected biogeochemical processes in an aquifer system.</title>
        <authorList>
            <person name="Anantharaman K."/>
            <person name="Brown C.T."/>
            <person name="Hug L.A."/>
            <person name="Sharon I."/>
            <person name="Castelle C.J."/>
            <person name="Probst A.J."/>
            <person name="Thomas B.C."/>
            <person name="Singh A."/>
            <person name="Wilkins M.J."/>
            <person name="Karaoz U."/>
            <person name="Brodie E.L."/>
            <person name="Williams K.H."/>
            <person name="Hubbard S.S."/>
            <person name="Banfield J.F."/>
        </authorList>
    </citation>
    <scope>NUCLEOTIDE SEQUENCE [LARGE SCALE GENOMIC DNA]</scope>
</reference>
<evidence type="ECO:0000313" key="2">
    <source>
        <dbReference type="EMBL" id="OGZ58247.1"/>
    </source>
</evidence>
<sequence length="114" mass="13276">MFVFIFYYEFLWKKIERQSGKNLLSMIFEPSPKNSEKKNPQKEKKSKGPNWNDWKYRIWVELHRKSSITADEAASAGGVHVKQAERYLDKLESDGKVQQAGDSARGIFYKVSAE</sequence>
<proteinExistence type="predicted"/>
<dbReference type="EMBL" id="MHOD01000012">
    <property type="protein sequence ID" value="OGZ58247.1"/>
    <property type="molecule type" value="Genomic_DNA"/>
</dbReference>
<organism evidence="2 3">
    <name type="scientific">Candidatus Spechtbacteria bacterium RIFCSPHIGHO2_01_FULL_43_30</name>
    <dbReference type="NCBI Taxonomy" id="1802158"/>
    <lineage>
        <taxon>Bacteria</taxon>
        <taxon>Candidatus Spechtiibacteriota</taxon>
    </lineage>
</organism>
<feature type="region of interest" description="Disordered" evidence="1">
    <location>
        <begin position="28"/>
        <end position="50"/>
    </location>
</feature>
<comment type="caution">
    <text evidence="2">The sequence shown here is derived from an EMBL/GenBank/DDBJ whole genome shotgun (WGS) entry which is preliminary data.</text>
</comment>
<evidence type="ECO:0000256" key="1">
    <source>
        <dbReference type="SAM" id="MobiDB-lite"/>
    </source>
</evidence>
<dbReference type="Gene3D" id="1.10.10.10">
    <property type="entry name" value="Winged helix-like DNA-binding domain superfamily/Winged helix DNA-binding domain"/>
    <property type="match status" value="1"/>
</dbReference>
<dbReference type="AlphaFoldDB" id="A0A1G2H6Y8"/>
<gene>
    <name evidence="2" type="ORF">A2827_02335</name>
</gene>
<dbReference type="SUPFAM" id="SSF46785">
    <property type="entry name" value="Winged helix' DNA-binding domain"/>
    <property type="match status" value="1"/>
</dbReference>